<evidence type="ECO:0000256" key="3">
    <source>
        <dbReference type="SAM" id="SignalP"/>
    </source>
</evidence>
<dbReference type="EMBL" id="CP012159">
    <property type="protein sequence ID" value="AKT39453.1"/>
    <property type="molecule type" value="Genomic_DNA"/>
</dbReference>
<dbReference type="AlphaFoldDB" id="A0A0K1EFU2"/>
<keyword evidence="3" id="KW-0732">Signal</keyword>
<keyword evidence="2" id="KW-1133">Transmembrane helix</keyword>
<evidence type="ECO:0000313" key="5">
    <source>
        <dbReference type="Proteomes" id="UP000067626"/>
    </source>
</evidence>
<keyword evidence="5" id="KW-1185">Reference proteome</keyword>
<evidence type="ECO:0000313" key="4">
    <source>
        <dbReference type="EMBL" id="AKT39453.1"/>
    </source>
</evidence>
<sequence>MSVIGQFGGGRQRTRMSLRRLCVAAVAMAVTTGLAVTAEAQTTIRERQVKRSYTQRREPGEQNFISYDDCINSNDFEFVVEMGGLEAGETLGIWVANEASIDCKLGTERSSATARCREIASFGSLLRVTTVNLKAKDIVAKLFGNQDPDSCTADNTSNTEPRKANIYFLRYKGSEDVTAAKAAVWSNTSVDVLGPLPPTDIQGSVGDERIVLEYKTQTNELDRRGFYFFCDDGRSAGATGTGGASSGGAGGDGGSGAASGAAGAGGDAGAGGAAGAGGSGGDGGTSSGSGGDGGTSGSGTNGSVCADTGSCTSSILVPGQRVPDDVPASFRCGSTVSRSSAEAQPAVNGSCYRVFVASYDRLGNVGVLSEPVCVTPLPVDDFYKLYRAAGGQAGGGFCSMQGPVTSYGVGTSVGIVGVAGLTFGLRRLRRRGRREHTQ</sequence>
<gene>
    <name evidence="4" type="ORF">CMC5_036000</name>
</gene>
<evidence type="ECO:0000256" key="2">
    <source>
        <dbReference type="SAM" id="Phobius"/>
    </source>
</evidence>
<feature type="region of interest" description="Disordered" evidence="1">
    <location>
        <begin position="239"/>
        <end position="300"/>
    </location>
</feature>
<dbReference type="Proteomes" id="UP000067626">
    <property type="component" value="Chromosome"/>
</dbReference>
<keyword evidence="2" id="KW-0812">Transmembrane</keyword>
<organism evidence="4 5">
    <name type="scientific">Chondromyces crocatus</name>
    <dbReference type="NCBI Taxonomy" id="52"/>
    <lineage>
        <taxon>Bacteria</taxon>
        <taxon>Pseudomonadati</taxon>
        <taxon>Myxococcota</taxon>
        <taxon>Polyangia</taxon>
        <taxon>Polyangiales</taxon>
        <taxon>Polyangiaceae</taxon>
        <taxon>Chondromyces</taxon>
    </lineage>
</organism>
<name>A0A0K1EFU2_CHOCO</name>
<feature type="chain" id="PRO_5005459390" evidence="3">
    <location>
        <begin position="36"/>
        <end position="438"/>
    </location>
</feature>
<feature type="transmembrane region" description="Helical" evidence="2">
    <location>
        <begin position="407"/>
        <end position="425"/>
    </location>
</feature>
<protein>
    <submittedName>
        <fullName evidence="4">Uncharacterized protein</fullName>
    </submittedName>
</protein>
<evidence type="ECO:0000256" key="1">
    <source>
        <dbReference type="SAM" id="MobiDB-lite"/>
    </source>
</evidence>
<proteinExistence type="predicted"/>
<reference evidence="4 5" key="1">
    <citation type="submission" date="2015-07" db="EMBL/GenBank/DDBJ databases">
        <title>Genome analysis of myxobacterium Chondromyces crocatus Cm c5 reveals a high potential for natural compound synthesis and the genetic basis for the loss of fruiting body formation.</title>
        <authorList>
            <person name="Zaburannyi N."/>
            <person name="Bunk B."/>
            <person name="Maier J."/>
            <person name="Overmann J."/>
            <person name="Mueller R."/>
        </authorList>
    </citation>
    <scope>NUCLEOTIDE SEQUENCE [LARGE SCALE GENOMIC DNA]</scope>
    <source>
        <strain evidence="4 5">Cm c5</strain>
    </source>
</reference>
<feature type="signal peptide" evidence="3">
    <location>
        <begin position="1"/>
        <end position="35"/>
    </location>
</feature>
<accession>A0A0K1EFU2</accession>
<dbReference type="KEGG" id="ccro:CMC5_036000"/>
<keyword evidence="2" id="KW-0472">Membrane</keyword>